<evidence type="ECO:0000256" key="2">
    <source>
        <dbReference type="ARBA" id="ARBA00022840"/>
    </source>
</evidence>
<dbReference type="InterPro" id="IPR011703">
    <property type="entry name" value="ATPase_AAA-3"/>
</dbReference>
<sequence length="315" mass="34437">MAASLQPVLQQLFRNIAKVIVGKREAIEYSIVSLLCRGHLLIEDVPGLGKTMLARALARSLDTGFKRIQFTPDLLPSDVTGVSIFNQKLGEFEFRGGPVFTNILLADEINRATPRTQSSLLECMAEFQVTVDGTTYVLPKVFMVMATQNPIELQGTYPLPEAQLDRFFMRITMGYPSVEEEINVMQMQSKDHPIHALTPVLTEKDVIALQDAVKTVHVDPVVMRYVAEIVAATRGHDDLQLGASPRGSLALMRAAQGLALLRGMAFVDPALVKGVTQPVLSHRLILKPSALLSGRTTESVLTGILQSVRAPVVGK</sequence>
<feature type="domain" description="ATPase AAA-3" evidence="4">
    <location>
        <begin position="39"/>
        <end position="169"/>
    </location>
</feature>
<dbReference type="CDD" id="cd00009">
    <property type="entry name" value="AAA"/>
    <property type="match status" value="1"/>
</dbReference>
<comment type="caution">
    <text evidence="6">The sequence shown here is derived from an EMBL/GenBank/DDBJ whole genome shotgun (WGS) entry which is preliminary data.</text>
</comment>
<dbReference type="PIRSF" id="PIRSF002849">
    <property type="entry name" value="AAA_ATPase_chaperone_MoxR_prd"/>
    <property type="match status" value="1"/>
</dbReference>
<protein>
    <submittedName>
        <fullName evidence="6">AAA family ATPase</fullName>
    </submittedName>
</protein>
<keyword evidence="2" id="KW-0067">ATP-binding</keyword>
<dbReference type="Pfam" id="PF07726">
    <property type="entry name" value="AAA_3"/>
    <property type="match status" value="1"/>
</dbReference>
<evidence type="ECO:0000259" key="4">
    <source>
        <dbReference type="Pfam" id="PF07726"/>
    </source>
</evidence>
<dbReference type="PANTHER" id="PTHR42759:SF5">
    <property type="entry name" value="METHANOL DEHYDROGENASE REGULATOR"/>
    <property type="match status" value="1"/>
</dbReference>
<dbReference type="Gene3D" id="3.40.50.300">
    <property type="entry name" value="P-loop containing nucleotide triphosphate hydrolases"/>
    <property type="match status" value="1"/>
</dbReference>
<gene>
    <name evidence="6" type="ORF">A2150_07190</name>
</gene>
<comment type="similarity">
    <text evidence="3">Belongs to the MoxR family.</text>
</comment>
<dbReference type="FunFam" id="3.40.50.300:FF:000640">
    <property type="entry name" value="MoxR family ATPase"/>
    <property type="match status" value="1"/>
</dbReference>
<evidence type="ECO:0000259" key="5">
    <source>
        <dbReference type="Pfam" id="PF17863"/>
    </source>
</evidence>
<dbReference type="InterPro" id="IPR027417">
    <property type="entry name" value="P-loop_NTPase"/>
</dbReference>
<dbReference type="Proteomes" id="UP000177925">
    <property type="component" value="Unassembled WGS sequence"/>
</dbReference>
<dbReference type="GO" id="GO:0016887">
    <property type="term" value="F:ATP hydrolysis activity"/>
    <property type="evidence" value="ECO:0007669"/>
    <property type="project" value="InterPro"/>
</dbReference>
<dbReference type="PANTHER" id="PTHR42759">
    <property type="entry name" value="MOXR FAMILY PROTEIN"/>
    <property type="match status" value="1"/>
</dbReference>
<feature type="domain" description="ChlI/MoxR AAA lid" evidence="5">
    <location>
        <begin position="232"/>
        <end position="301"/>
    </location>
</feature>
<evidence type="ECO:0000256" key="3">
    <source>
        <dbReference type="ARBA" id="ARBA00061607"/>
    </source>
</evidence>
<dbReference type="Gene3D" id="1.10.8.80">
    <property type="entry name" value="Magnesium chelatase subunit I, C-Terminal domain"/>
    <property type="match status" value="1"/>
</dbReference>
<accession>A0A1F6TB19</accession>
<keyword evidence="1" id="KW-0547">Nucleotide-binding</keyword>
<name>A0A1F6TB19_9PROT</name>
<dbReference type="InterPro" id="IPR050764">
    <property type="entry name" value="CbbQ/NirQ/NorQ/GpvN"/>
</dbReference>
<reference evidence="6 7" key="1">
    <citation type="journal article" date="2016" name="Nat. Commun.">
        <title>Thousands of microbial genomes shed light on interconnected biogeochemical processes in an aquifer system.</title>
        <authorList>
            <person name="Anantharaman K."/>
            <person name="Brown C.T."/>
            <person name="Hug L.A."/>
            <person name="Sharon I."/>
            <person name="Castelle C.J."/>
            <person name="Probst A.J."/>
            <person name="Thomas B.C."/>
            <person name="Singh A."/>
            <person name="Wilkins M.J."/>
            <person name="Karaoz U."/>
            <person name="Brodie E.L."/>
            <person name="Williams K.H."/>
            <person name="Hubbard S.S."/>
            <person name="Banfield J.F."/>
        </authorList>
    </citation>
    <scope>NUCLEOTIDE SEQUENCE [LARGE SCALE GENOMIC DNA]</scope>
</reference>
<organism evidence="6 7">
    <name type="scientific">Candidatus Muproteobacteria bacterium RBG_16_64_11</name>
    <dbReference type="NCBI Taxonomy" id="1817758"/>
    <lineage>
        <taxon>Bacteria</taxon>
        <taxon>Pseudomonadati</taxon>
        <taxon>Pseudomonadota</taxon>
        <taxon>Candidatus Muproteobacteria</taxon>
    </lineage>
</organism>
<evidence type="ECO:0000256" key="1">
    <source>
        <dbReference type="ARBA" id="ARBA00022741"/>
    </source>
</evidence>
<proteinExistence type="inferred from homology"/>
<dbReference type="AlphaFoldDB" id="A0A1F6TB19"/>
<dbReference type="InterPro" id="IPR041628">
    <property type="entry name" value="ChlI/MoxR_AAA_lid"/>
</dbReference>
<dbReference type="GO" id="GO:0005524">
    <property type="term" value="F:ATP binding"/>
    <property type="evidence" value="ECO:0007669"/>
    <property type="project" value="UniProtKB-KW"/>
</dbReference>
<evidence type="ECO:0000313" key="7">
    <source>
        <dbReference type="Proteomes" id="UP000177925"/>
    </source>
</evidence>
<evidence type="ECO:0000313" key="6">
    <source>
        <dbReference type="EMBL" id="OGI42302.1"/>
    </source>
</evidence>
<dbReference type="SUPFAM" id="SSF52540">
    <property type="entry name" value="P-loop containing nucleoside triphosphate hydrolases"/>
    <property type="match status" value="1"/>
</dbReference>
<dbReference type="STRING" id="1817758.A2150_07190"/>
<dbReference type="EMBL" id="MFSS01000093">
    <property type="protein sequence ID" value="OGI42302.1"/>
    <property type="molecule type" value="Genomic_DNA"/>
</dbReference>
<dbReference type="Pfam" id="PF17863">
    <property type="entry name" value="AAA_lid_2"/>
    <property type="match status" value="1"/>
</dbReference>